<organism evidence="1 2">
    <name type="scientific">Pleurodeles waltl</name>
    <name type="common">Iberian ribbed newt</name>
    <dbReference type="NCBI Taxonomy" id="8319"/>
    <lineage>
        <taxon>Eukaryota</taxon>
        <taxon>Metazoa</taxon>
        <taxon>Chordata</taxon>
        <taxon>Craniata</taxon>
        <taxon>Vertebrata</taxon>
        <taxon>Euteleostomi</taxon>
        <taxon>Amphibia</taxon>
        <taxon>Batrachia</taxon>
        <taxon>Caudata</taxon>
        <taxon>Salamandroidea</taxon>
        <taxon>Salamandridae</taxon>
        <taxon>Pleurodelinae</taxon>
        <taxon>Pleurodeles</taxon>
    </lineage>
</organism>
<reference evidence="1" key="1">
    <citation type="journal article" date="2022" name="bioRxiv">
        <title>Sequencing and chromosome-scale assembly of the giantPleurodeles waltlgenome.</title>
        <authorList>
            <person name="Brown T."/>
            <person name="Elewa A."/>
            <person name="Iarovenko S."/>
            <person name="Subramanian E."/>
            <person name="Araus A.J."/>
            <person name="Petzold A."/>
            <person name="Susuki M."/>
            <person name="Suzuki K.-i.T."/>
            <person name="Hayashi T."/>
            <person name="Toyoda A."/>
            <person name="Oliveira C."/>
            <person name="Osipova E."/>
            <person name="Leigh N.D."/>
            <person name="Simon A."/>
            <person name="Yun M.H."/>
        </authorList>
    </citation>
    <scope>NUCLEOTIDE SEQUENCE</scope>
    <source>
        <strain evidence="1">20211129_DDA</strain>
        <tissue evidence="1">Liver</tissue>
    </source>
</reference>
<dbReference type="AlphaFoldDB" id="A0AAV7VV96"/>
<dbReference type="Proteomes" id="UP001066276">
    <property type="component" value="Chromosome 2_1"/>
</dbReference>
<evidence type="ECO:0000313" key="2">
    <source>
        <dbReference type="Proteomes" id="UP001066276"/>
    </source>
</evidence>
<dbReference type="EMBL" id="JANPWB010000003">
    <property type="protein sequence ID" value="KAJ1204236.1"/>
    <property type="molecule type" value="Genomic_DNA"/>
</dbReference>
<gene>
    <name evidence="1" type="ORF">NDU88_008017</name>
</gene>
<comment type="caution">
    <text evidence="1">The sequence shown here is derived from an EMBL/GenBank/DDBJ whole genome shotgun (WGS) entry which is preliminary data.</text>
</comment>
<protein>
    <submittedName>
        <fullName evidence="1">Uncharacterized protein</fullName>
    </submittedName>
</protein>
<evidence type="ECO:0000313" key="1">
    <source>
        <dbReference type="EMBL" id="KAJ1204236.1"/>
    </source>
</evidence>
<name>A0AAV7VV96_PLEWA</name>
<sequence length="114" mass="12187">MCISEAPLCRLFILLNSAAVRREGAGRDPTGDMGSAKINIALRLPARTHGRLRDPKAAAWPQGQNGMWIAQRRACNSPETVRLTGAVQRAPGSCRVGGWAARAEGSMLYVAPFG</sequence>
<proteinExistence type="predicted"/>
<accession>A0AAV7VV96</accession>
<keyword evidence="2" id="KW-1185">Reference proteome</keyword>